<dbReference type="EMBL" id="QSQQ01000008">
    <property type="protein sequence ID" value="RGK48036.1"/>
    <property type="molecule type" value="Genomic_DNA"/>
</dbReference>
<dbReference type="Proteomes" id="UP000261208">
    <property type="component" value="Unassembled WGS sequence"/>
</dbReference>
<evidence type="ECO:0000256" key="1">
    <source>
        <dbReference type="SAM" id="Phobius"/>
    </source>
</evidence>
<protein>
    <submittedName>
        <fullName evidence="2">Uncharacterized protein</fullName>
    </submittedName>
</protein>
<feature type="transmembrane region" description="Helical" evidence="1">
    <location>
        <begin position="78"/>
        <end position="94"/>
    </location>
</feature>
<reference evidence="2 3" key="1">
    <citation type="submission" date="2018-08" db="EMBL/GenBank/DDBJ databases">
        <title>A genome reference for cultivated species of the human gut microbiota.</title>
        <authorList>
            <person name="Zou Y."/>
            <person name="Xue W."/>
            <person name="Luo G."/>
        </authorList>
    </citation>
    <scope>NUCLEOTIDE SEQUENCE [LARGE SCALE GENOMIC DNA]</scope>
    <source>
        <strain evidence="2 3">TF11-11</strain>
    </source>
</reference>
<evidence type="ECO:0000313" key="3">
    <source>
        <dbReference type="Proteomes" id="UP000261208"/>
    </source>
</evidence>
<feature type="transmembrane region" description="Helical" evidence="1">
    <location>
        <begin position="12"/>
        <end position="33"/>
    </location>
</feature>
<keyword evidence="1" id="KW-1133">Transmembrane helix</keyword>
<evidence type="ECO:0000313" key="2">
    <source>
        <dbReference type="EMBL" id="RGK48036.1"/>
    </source>
</evidence>
<sequence>MKLKNIMNDDVMKATVTGVIATIIVTWIITPLANHIFPAILSLLNSFSSSFSDYLYRCMSYRFPGSTGSSVLLFTNEILYFLLFCSFFTFDFFISKHLRNSRKRISNVSLSEKDIKLFRFHRIVLYGLFILTILLIEFTCLSDLYIYKQATTTYTNIEIVSPYISDQEYKALKSQFHLISNENDFDKLTLAIDNIAKRNSIELKK</sequence>
<accession>A0A3E4MES9</accession>
<organism evidence="2 3">
    <name type="scientific">Dorea formicigenerans</name>
    <dbReference type="NCBI Taxonomy" id="39486"/>
    <lineage>
        <taxon>Bacteria</taxon>
        <taxon>Bacillati</taxon>
        <taxon>Bacillota</taxon>
        <taxon>Clostridia</taxon>
        <taxon>Lachnospirales</taxon>
        <taxon>Lachnospiraceae</taxon>
        <taxon>Dorea</taxon>
    </lineage>
</organism>
<proteinExistence type="predicted"/>
<keyword evidence="1" id="KW-0472">Membrane</keyword>
<feature type="transmembrane region" description="Helical" evidence="1">
    <location>
        <begin position="123"/>
        <end position="147"/>
    </location>
</feature>
<dbReference type="RefSeq" id="WP_117649728.1">
    <property type="nucleotide sequence ID" value="NZ_QSQQ01000008.1"/>
</dbReference>
<dbReference type="AlphaFoldDB" id="A0A3E4MES9"/>
<gene>
    <name evidence="2" type="ORF">DXD10_07780</name>
</gene>
<comment type="caution">
    <text evidence="2">The sequence shown here is derived from an EMBL/GenBank/DDBJ whole genome shotgun (WGS) entry which is preliminary data.</text>
</comment>
<name>A0A3E4MES9_9FIRM</name>
<keyword evidence="1" id="KW-0812">Transmembrane</keyword>